<dbReference type="InterPro" id="IPR007476">
    <property type="entry name" value="RdgC"/>
</dbReference>
<dbReference type="PANTHER" id="PTHR38103">
    <property type="entry name" value="RECOMBINATION-ASSOCIATED PROTEIN RDGC"/>
    <property type="match status" value="1"/>
</dbReference>
<dbReference type="GO" id="GO:0043590">
    <property type="term" value="C:bacterial nucleoid"/>
    <property type="evidence" value="ECO:0007669"/>
    <property type="project" value="TreeGrafter"/>
</dbReference>
<gene>
    <name evidence="6" type="primary">rdgC</name>
    <name evidence="6" type="ORF">H9850_09970</name>
</gene>
<keyword evidence="5" id="KW-0233">DNA recombination</keyword>
<reference evidence="6" key="1">
    <citation type="journal article" date="2021" name="PeerJ">
        <title>Extensive microbial diversity within the chicken gut microbiome revealed by metagenomics and culture.</title>
        <authorList>
            <person name="Gilroy R."/>
            <person name="Ravi A."/>
            <person name="Getino M."/>
            <person name="Pursley I."/>
            <person name="Horton D.L."/>
            <person name="Alikhan N.F."/>
            <person name="Baker D."/>
            <person name="Gharbi K."/>
            <person name="Hall N."/>
            <person name="Watson M."/>
            <person name="Adriaenssens E.M."/>
            <person name="Foster-Nyarko E."/>
            <person name="Jarju S."/>
            <person name="Secka A."/>
            <person name="Antonio M."/>
            <person name="Oren A."/>
            <person name="Chaudhuri R.R."/>
            <person name="La Ragione R."/>
            <person name="Hildebrand F."/>
            <person name="Pallen M.J."/>
        </authorList>
    </citation>
    <scope>NUCLEOTIDE SEQUENCE</scope>
    <source>
        <strain evidence="6">USASDec5-558</strain>
    </source>
</reference>
<evidence type="ECO:0000256" key="5">
    <source>
        <dbReference type="ARBA" id="ARBA00023172"/>
    </source>
</evidence>
<name>A0A9D1WF61_9GAMM</name>
<comment type="similarity">
    <text evidence="2">Belongs to the RdgC family.</text>
</comment>
<evidence type="ECO:0000256" key="3">
    <source>
        <dbReference type="ARBA" id="ARBA00022296"/>
    </source>
</evidence>
<comment type="subcellular location">
    <subcellularLocation>
        <location evidence="1">Cytoplasm</location>
        <location evidence="1">Nucleoid</location>
    </subcellularLocation>
</comment>
<evidence type="ECO:0000313" key="6">
    <source>
        <dbReference type="EMBL" id="HIX57778.1"/>
    </source>
</evidence>
<dbReference type="GO" id="GO:0006310">
    <property type="term" value="P:DNA recombination"/>
    <property type="evidence" value="ECO:0007669"/>
    <property type="project" value="UniProtKB-KW"/>
</dbReference>
<accession>A0A9D1WF61</accession>
<dbReference type="AlphaFoldDB" id="A0A9D1WF61"/>
<dbReference type="PANTHER" id="PTHR38103:SF1">
    <property type="entry name" value="RECOMBINATION-ASSOCIATED PROTEIN RDGC"/>
    <property type="match status" value="1"/>
</dbReference>
<sequence>MWFKNARIYTVALDDGLKSIFNNETLLNEKIAAEQFKPTTQKEMSSCGFSPVFGRHTDAFVFSHDQNHFLRFTEENKLLPSSIVNQALADEIDIREQELNRALKKSEKQALKTALIDKMMAQAFTTRRELFMWINTRYGFVAVSASSAKRAENAITILRKALTTFPAKSFQPRCVVEDRLTSFVATKELPESFELGFDAVLKSNDDTGSTVRVSKDDLTSNEVVSHIKAGKVITDLQLSFNHCAQFVLSADLTVKRLALDDQFLEHNLPQPTDDKLADLQANVIIEGEVLTNLVAAISKAFDCDK</sequence>
<comment type="caution">
    <text evidence="6">The sequence shown here is derived from an EMBL/GenBank/DDBJ whole genome shotgun (WGS) entry which is preliminary data.</text>
</comment>
<dbReference type="GO" id="GO:0003690">
    <property type="term" value="F:double-stranded DNA binding"/>
    <property type="evidence" value="ECO:0007669"/>
    <property type="project" value="TreeGrafter"/>
</dbReference>
<dbReference type="GO" id="GO:0000018">
    <property type="term" value="P:regulation of DNA recombination"/>
    <property type="evidence" value="ECO:0007669"/>
    <property type="project" value="TreeGrafter"/>
</dbReference>
<protein>
    <recommendedName>
        <fullName evidence="3">Recombination-associated protein RdgC</fullName>
    </recommendedName>
</protein>
<keyword evidence="4" id="KW-0963">Cytoplasm</keyword>
<evidence type="ECO:0000313" key="7">
    <source>
        <dbReference type="Proteomes" id="UP000886829"/>
    </source>
</evidence>
<evidence type="ECO:0000256" key="2">
    <source>
        <dbReference type="ARBA" id="ARBA00008657"/>
    </source>
</evidence>
<dbReference type="Proteomes" id="UP000886829">
    <property type="component" value="Unassembled WGS sequence"/>
</dbReference>
<dbReference type="EMBL" id="DXEV01000198">
    <property type="protein sequence ID" value="HIX57778.1"/>
    <property type="molecule type" value="Genomic_DNA"/>
</dbReference>
<evidence type="ECO:0000256" key="4">
    <source>
        <dbReference type="ARBA" id="ARBA00022490"/>
    </source>
</evidence>
<evidence type="ECO:0000256" key="1">
    <source>
        <dbReference type="ARBA" id="ARBA00004453"/>
    </source>
</evidence>
<dbReference type="Pfam" id="PF04381">
    <property type="entry name" value="RdgC"/>
    <property type="match status" value="1"/>
</dbReference>
<proteinExistence type="inferred from homology"/>
<organism evidence="6 7">
    <name type="scientific">Candidatus Anaerobiospirillum pullistercoris</name>
    <dbReference type="NCBI Taxonomy" id="2838452"/>
    <lineage>
        <taxon>Bacteria</taxon>
        <taxon>Pseudomonadati</taxon>
        <taxon>Pseudomonadota</taxon>
        <taxon>Gammaproteobacteria</taxon>
        <taxon>Aeromonadales</taxon>
        <taxon>Succinivibrionaceae</taxon>
        <taxon>Anaerobiospirillum</taxon>
    </lineage>
</organism>
<reference evidence="6" key="2">
    <citation type="submission" date="2021-04" db="EMBL/GenBank/DDBJ databases">
        <authorList>
            <person name="Gilroy R."/>
        </authorList>
    </citation>
    <scope>NUCLEOTIDE SEQUENCE</scope>
    <source>
        <strain evidence="6">USASDec5-558</strain>
    </source>
</reference>